<dbReference type="PANTHER" id="PTHR43820">
    <property type="entry name" value="HIGH-AFFINITY BRANCHED-CHAIN AMINO ACID TRANSPORT ATP-BINDING PROTEIN LIVF"/>
    <property type="match status" value="1"/>
</dbReference>
<dbReference type="CDD" id="cd03224">
    <property type="entry name" value="ABC_TM1139_LivF_branched"/>
    <property type="match status" value="1"/>
</dbReference>
<comment type="caution">
    <text evidence="7">The sequence shown here is derived from an EMBL/GenBank/DDBJ whole genome shotgun (WGS) entry which is preliminary data.</text>
</comment>
<evidence type="ECO:0000259" key="6">
    <source>
        <dbReference type="PROSITE" id="PS50893"/>
    </source>
</evidence>
<dbReference type="InterPro" id="IPR052156">
    <property type="entry name" value="BCAA_Transport_ATP-bd_LivF"/>
</dbReference>
<dbReference type="RefSeq" id="WP_209336369.1">
    <property type="nucleotide sequence ID" value="NZ_JAGIYY010000007.1"/>
</dbReference>
<proteinExistence type="inferred from homology"/>
<evidence type="ECO:0000313" key="7">
    <source>
        <dbReference type="EMBL" id="MBP0440335.1"/>
    </source>
</evidence>
<dbReference type="InterPro" id="IPR003593">
    <property type="entry name" value="AAA+_ATPase"/>
</dbReference>
<dbReference type="PANTHER" id="PTHR43820:SF8">
    <property type="entry name" value="ABC TRANSPORTER SUBSTRATE-BINDING PROTEIN"/>
    <property type="match status" value="1"/>
</dbReference>
<dbReference type="SMART" id="SM00382">
    <property type="entry name" value="AAA"/>
    <property type="match status" value="1"/>
</dbReference>
<dbReference type="Proteomes" id="UP000666240">
    <property type="component" value="Unassembled WGS sequence"/>
</dbReference>
<evidence type="ECO:0000313" key="8">
    <source>
        <dbReference type="Proteomes" id="UP000666240"/>
    </source>
</evidence>
<dbReference type="GO" id="GO:0016887">
    <property type="term" value="F:ATP hydrolysis activity"/>
    <property type="evidence" value="ECO:0007669"/>
    <property type="project" value="InterPro"/>
</dbReference>
<evidence type="ECO:0000256" key="3">
    <source>
        <dbReference type="ARBA" id="ARBA00022741"/>
    </source>
</evidence>
<dbReference type="InterPro" id="IPR027417">
    <property type="entry name" value="P-loop_NTPase"/>
</dbReference>
<dbReference type="Gene3D" id="3.40.50.300">
    <property type="entry name" value="P-loop containing nucleotide triphosphate hydrolases"/>
    <property type="match status" value="1"/>
</dbReference>
<dbReference type="PROSITE" id="PS50893">
    <property type="entry name" value="ABC_TRANSPORTER_2"/>
    <property type="match status" value="1"/>
</dbReference>
<dbReference type="AlphaFoldDB" id="A0A8J7R5S4"/>
<dbReference type="InterPro" id="IPR003439">
    <property type="entry name" value="ABC_transporter-like_ATP-bd"/>
</dbReference>
<keyword evidence="8" id="KW-1185">Reference proteome</keyword>
<dbReference type="EMBL" id="JAGIYY010000007">
    <property type="protein sequence ID" value="MBP0440335.1"/>
    <property type="molecule type" value="Genomic_DNA"/>
</dbReference>
<keyword evidence="3" id="KW-0547">Nucleotide-binding</keyword>
<gene>
    <name evidence="7" type="ORF">J5Y06_16915</name>
</gene>
<sequence length="248" mass="27286">MLEIKGLEVIYQGVIQGLSDLSLKVPQGSIVALLGANGAGKTTTLKAISNFLPLEDGRVTKGTITLEGDNILKLAPHEIVRRGVFHVREGRYVFSDMTVEENLIAATFAKKGSQSRQAAFDEVYTYFPILSQRRRQMAGYLSGGEQQMLAIGRALVADPRVILLDEPSLGLAPLIVNEIFEIIARINREKKVSILLVEQNAMIALKYASYGYVLESGHSVLEGTTQDLAANKDIQKFYLGRVDEFEQA</sequence>
<comment type="similarity">
    <text evidence="1">Belongs to the ABC transporter superfamily.</text>
</comment>
<accession>A0A8J7R5S4</accession>
<organism evidence="7 8">
    <name type="scientific">Tianweitania sediminis</name>
    <dbReference type="NCBI Taxonomy" id="1502156"/>
    <lineage>
        <taxon>Bacteria</taxon>
        <taxon>Pseudomonadati</taxon>
        <taxon>Pseudomonadota</taxon>
        <taxon>Alphaproteobacteria</taxon>
        <taxon>Hyphomicrobiales</taxon>
        <taxon>Phyllobacteriaceae</taxon>
        <taxon>Tianweitania</taxon>
    </lineage>
</organism>
<evidence type="ECO:0000256" key="2">
    <source>
        <dbReference type="ARBA" id="ARBA00022448"/>
    </source>
</evidence>
<feature type="domain" description="ABC transporter" evidence="6">
    <location>
        <begin position="2"/>
        <end position="241"/>
    </location>
</feature>
<dbReference type="SUPFAM" id="SSF52540">
    <property type="entry name" value="P-loop containing nucleoside triphosphate hydrolases"/>
    <property type="match status" value="1"/>
</dbReference>
<protein>
    <submittedName>
        <fullName evidence="7">ABC transporter ATP-binding protein</fullName>
    </submittedName>
</protein>
<dbReference type="GO" id="GO:0015658">
    <property type="term" value="F:branched-chain amino acid transmembrane transporter activity"/>
    <property type="evidence" value="ECO:0007669"/>
    <property type="project" value="TreeGrafter"/>
</dbReference>
<keyword evidence="5" id="KW-0029">Amino-acid transport</keyword>
<name>A0A8J7R5S4_9HYPH</name>
<evidence type="ECO:0000256" key="4">
    <source>
        <dbReference type="ARBA" id="ARBA00022840"/>
    </source>
</evidence>
<dbReference type="Pfam" id="PF00005">
    <property type="entry name" value="ABC_tran"/>
    <property type="match status" value="1"/>
</dbReference>
<dbReference type="GO" id="GO:0015807">
    <property type="term" value="P:L-amino acid transport"/>
    <property type="evidence" value="ECO:0007669"/>
    <property type="project" value="TreeGrafter"/>
</dbReference>
<evidence type="ECO:0000256" key="1">
    <source>
        <dbReference type="ARBA" id="ARBA00005417"/>
    </source>
</evidence>
<keyword evidence="2" id="KW-0813">Transport</keyword>
<dbReference type="PROSITE" id="PS00211">
    <property type="entry name" value="ABC_TRANSPORTER_1"/>
    <property type="match status" value="1"/>
</dbReference>
<dbReference type="InterPro" id="IPR017871">
    <property type="entry name" value="ABC_transporter-like_CS"/>
</dbReference>
<evidence type="ECO:0000256" key="5">
    <source>
        <dbReference type="ARBA" id="ARBA00022970"/>
    </source>
</evidence>
<keyword evidence="4 7" id="KW-0067">ATP-binding</keyword>
<reference evidence="7" key="1">
    <citation type="submission" date="2021-03" db="EMBL/GenBank/DDBJ databases">
        <title>Genome sequencing and assembly of Tianweitania sediminis.</title>
        <authorList>
            <person name="Chhetri G."/>
        </authorList>
    </citation>
    <scope>NUCLEOTIDE SEQUENCE</scope>
    <source>
        <strain evidence="7">Z8</strain>
    </source>
</reference>
<dbReference type="GO" id="GO:0005524">
    <property type="term" value="F:ATP binding"/>
    <property type="evidence" value="ECO:0007669"/>
    <property type="project" value="UniProtKB-KW"/>
</dbReference>